<evidence type="ECO:0000313" key="1">
    <source>
        <dbReference type="EMBL" id="ADQ53079.1"/>
    </source>
</evidence>
<evidence type="ECO:0000313" key="2">
    <source>
        <dbReference type="Proteomes" id="UP000008727"/>
    </source>
</evidence>
<dbReference type="EMBL" id="GU459069">
    <property type="protein sequence ID" value="ADQ53079.1"/>
    <property type="molecule type" value="Genomic_DNA"/>
</dbReference>
<sequence length="105" mass="12257">MNQEQYQHIYFSKCSTSIWRNNNGRDAEALPKNKPLDFLNEQCELVNSGKKYFVCTCCGTAKDKEQLIGNVFAGYYCYECHDKTPQIQRNLRDSKNLDFMTNLII</sequence>
<keyword evidence="2" id="KW-1185">Reference proteome</keyword>
<gene>
    <name evidence="1" type="ORF">65p069</name>
</gene>
<protein>
    <submittedName>
        <fullName evidence="1">Uncharacterized protein</fullName>
    </submittedName>
</protein>
<accession>E5DRQ5</accession>
<dbReference type="Proteomes" id="UP000008727">
    <property type="component" value="Segment"/>
</dbReference>
<name>E5DRQ5_9CAUD</name>
<organism evidence="1 2">
    <name type="scientific">Aeromonas phage 65</name>
    <dbReference type="NCBI Taxonomy" id="2919549"/>
    <lineage>
        <taxon>Viruses</taxon>
        <taxon>Duplodnaviria</taxon>
        <taxon>Heunggongvirae</taxon>
        <taxon>Uroviricota</taxon>
        <taxon>Caudoviricetes</taxon>
        <taxon>Pantevenvirales</taxon>
        <taxon>Straboviridae</taxon>
        <taxon>Emmerichvirinae</taxon>
        <taxon>Ishigurovirus</taxon>
        <taxon>Ishigurovirus osborne</taxon>
    </lineage>
</organism>
<dbReference type="KEGG" id="vg:10323330"/>
<proteinExistence type="predicted"/>
<dbReference type="RefSeq" id="YP_004300908.1">
    <property type="nucleotide sequence ID" value="NC_015251.1"/>
</dbReference>
<reference evidence="1 2" key="1">
    <citation type="journal article" date="2010" name="Virol. J.">
        <title>Genomes of the T4-related bacteriophages as windows on microbial genome evolution.</title>
        <authorList>
            <person name="Petrov V.M."/>
            <person name="Ratnayaka S."/>
            <person name="Nolan J.M."/>
            <person name="Miller E.S."/>
            <person name="Karam J.D."/>
        </authorList>
    </citation>
    <scope>NUCLEOTIDE SEQUENCE [LARGE SCALE GENOMIC DNA]</scope>
</reference>